<comment type="caution">
    <text evidence="3">The sequence shown here is derived from an EMBL/GenBank/DDBJ whole genome shotgun (WGS) entry which is preliminary data.</text>
</comment>
<dbReference type="Pfam" id="PF04422">
    <property type="entry name" value="FrhB_FdhB_N"/>
    <property type="match status" value="1"/>
</dbReference>
<dbReference type="PANTHER" id="PTHR31332">
    <property type="entry name" value="7-HYDROXYMETHYL CHLOROPHYLL A REDUCTASE, CHLOROPLASTIC"/>
    <property type="match status" value="1"/>
</dbReference>
<dbReference type="InterPro" id="IPR045220">
    <property type="entry name" value="FRHB/FDHB/HCAR-like"/>
</dbReference>
<feature type="domain" description="Coenzyme F420 hydrogenase/dehydrogenase beta subunit N-terminal" evidence="1">
    <location>
        <begin position="13"/>
        <end position="85"/>
    </location>
</feature>
<dbReference type="GO" id="GO:0052592">
    <property type="term" value="F:oxidoreductase activity, acting on CH or CH2 groups, with an iron-sulfur protein as acceptor"/>
    <property type="evidence" value="ECO:0007669"/>
    <property type="project" value="TreeGrafter"/>
</dbReference>
<dbReference type="EMBL" id="JACHEO010000008">
    <property type="protein sequence ID" value="MBB5348077.1"/>
    <property type="molecule type" value="Genomic_DNA"/>
</dbReference>
<dbReference type="Proteomes" id="UP000539642">
    <property type="component" value="Unassembled WGS sequence"/>
</dbReference>
<name>A0A840UP94_9BACT</name>
<dbReference type="Pfam" id="PF04432">
    <property type="entry name" value="FrhB_FdhB_C"/>
    <property type="match status" value="1"/>
</dbReference>
<dbReference type="PANTHER" id="PTHR31332:SF0">
    <property type="entry name" value="7-HYDROXYMETHYL CHLOROPHYLL A REDUCTASE, CHLOROPLASTIC"/>
    <property type="match status" value="1"/>
</dbReference>
<gene>
    <name evidence="3" type="ORF">HNQ81_001808</name>
</gene>
<dbReference type="InterPro" id="IPR007516">
    <property type="entry name" value="Co_F420_Hydgase/DH_bsu_N"/>
</dbReference>
<dbReference type="AlphaFoldDB" id="A0A840UP94"/>
<sequence length="371" mass="41638">MVQDRGPTRLYLMGHSTDPEIRQKSASGGVATSLLLHLLETRQVDEVAVIGMDNERPVARLTGDPQVVRDSMMSKYGPVPMLATLIPELRKRPRRIAMTVTPCQLGGWVRATERIAKLRESTVLALGLFCGQIQSYDSITSIAATLGIQYPGEAKFKAWRDGPYPGSASFEFLDGTTVEKPLYACLDVAVPHFSLHRCFLCPDGGNWLADITMGDIHHGGIDETVIVCRTLKGQLAIKSAQMSDMIQIQELTLAQVEECVIKGITRSKLLPAIARNAWLKERGDAAPEFDYDPATLLQRFIKRLVPFWIWKYRLTFWARTGWRRRFLLNHPATMEKTGHFLYYFPATIPGYTVAIKAAKLFLQMLGTNVRK</sequence>
<evidence type="ECO:0000313" key="4">
    <source>
        <dbReference type="Proteomes" id="UP000539642"/>
    </source>
</evidence>
<accession>A0A840UP94</accession>
<keyword evidence="4" id="KW-1185">Reference proteome</keyword>
<feature type="domain" description="Coenzyme F420 hydrogenase/dehydrogenase beta subunit C-terminal" evidence="2">
    <location>
        <begin position="94"/>
        <end position="251"/>
    </location>
</feature>
<dbReference type="InterPro" id="IPR007525">
    <property type="entry name" value="FrhB_FdhB_C"/>
</dbReference>
<protein>
    <submittedName>
        <fullName evidence="3">Coenzyme F420-reducing hydrogenase beta subunit</fullName>
    </submittedName>
</protein>
<evidence type="ECO:0000259" key="1">
    <source>
        <dbReference type="Pfam" id="PF04422"/>
    </source>
</evidence>
<proteinExistence type="predicted"/>
<evidence type="ECO:0000313" key="3">
    <source>
        <dbReference type="EMBL" id="MBB5348077.1"/>
    </source>
</evidence>
<reference evidence="3 4" key="1">
    <citation type="submission" date="2020-08" db="EMBL/GenBank/DDBJ databases">
        <title>Genomic Encyclopedia of Type Strains, Phase IV (KMG-IV): sequencing the most valuable type-strain genomes for metagenomic binning, comparative biology and taxonomic classification.</title>
        <authorList>
            <person name="Goeker M."/>
        </authorList>
    </citation>
    <scope>NUCLEOTIDE SEQUENCE [LARGE SCALE GENOMIC DNA]</scope>
    <source>
        <strain evidence="3 4">DSM 28570</strain>
    </source>
</reference>
<organism evidence="3 4">
    <name type="scientific">Desulfoprunum benzoelyticum</name>
    <dbReference type="NCBI Taxonomy" id="1506996"/>
    <lineage>
        <taxon>Bacteria</taxon>
        <taxon>Pseudomonadati</taxon>
        <taxon>Thermodesulfobacteriota</taxon>
        <taxon>Desulfobulbia</taxon>
        <taxon>Desulfobulbales</taxon>
        <taxon>Desulfobulbaceae</taxon>
        <taxon>Desulfoprunum</taxon>
    </lineage>
</organism>
<dbReference type="RefSeq" id="WP_240191818.1">
    <property type="nucleotide sequence ID" value="NZ_JACHEO010000008.1"/>
</dbReference>
<evidence type="ECO:0000259" key="2">
    <source>
        <dbReference type="Pfam" id="PF04432"/>
    </source>
</evidence>